<dbReference type="AlphaFoldDB" id="A0A6L9XT83"/>
<keyword evidence="3" id="KW-1185">Reference proteome</keyword>
<dbReference type="HAMAP" id="MF_00691">
    <property type="entry name" value="PxpA"/>
    <property type="match status" value="1"/>
</dbReference>
<evidence type="ECO:0000256" key="1">
    <source>
        <dbReference type="HAMAP-Rule" id="MF_00691"/>
    </source>
</evidence>
<name>A0A6L9XT83_9MICO</name>
<comment type="caution">
    <text evidence="2">The sequence shown here is derived from an EMBL/GenBank/DDBJ whole genome shotgun (WGS) entry which is preliminary data.</text>
</comment>
<organism evidence="2 3">
    <name type="scientific">Leifsonia tongyongensis</name>
    <dbReference type="NCBI Taxonomy" id="1268043"/>
    <lineage>
        <taxon>Bacteria</taxon>
        <taxon>Bacillati</taxon>
        <taxon>Actinomycetota</taxon>
        <taxon>Actinomycetes</taxon>
        <taxon>Micrococcales</taxon>
        <taxon>Microbacteriaceae</taxon>
        <taxon>Leifsonia</taxon>
    </lineage>
</organism>
<sequence length="254" mass="26403">MKRTIDLNSDLGESFGAWRMGDDEAMLELVSSANIACGFHAGDASVMLSSCTTAARNGVAVGAHVSYRDLAGFGRRAMDVPSSELYADVLYQLAALDGIARVAGTRVAYVKPHGALYNRIVSDEEQADAVARAVADFDLALPLLGLAGSSIARRARDRGLSFVHEAFVDRGYLADGSLVPRGWPGDLLTDVDAIAARAVGLVIDGRVATADGTVIDVAVDSLCVHGDTPGAVGMARAVRSALTAAGIRIEAFAP</sequence>
<dbReference type="SUPFAM" id="SSF88713">
    <property type="entry name" value="Glycoside hydrolase/deacetylase"/>
    <property type="match status" value="1"/>
</dbReference>
<comment type="function">
    <text evidence="1">Catalyzes the cleavage of 5-oxoproline to form L-glutamate coupled to the hydrolysis of ATP to ADP and inorganic phosphate.</text>
</comment>
<accession>A0A6L9XT83</accession>
<protein>
    <recommendedName>
        <fullName evidence="1">5-oxoprolinase subunit A</fullName>
        <shortName evidence="1">5-OPase subunit A</shortName>
        <ecNumber evidence="1">3.5.2.9</ecNumber>
    </recommendedName>
    <alternativeName>
        <fullName evidence="1">5-oxoprolinase (ATP-hydrolyzing) subunit A</fullName>
    </alternativeName>
</protein>
<dbReference type="EMBL" id="JAAGWY010000001">
    <property type="protein sequence ID" value="NEN04516.1"/>
    <property type="molecule type" value="Genomic_DNA"/>
</dbReference>
<dbReference type="CDD" id="cd10787">
    <property type="entry name" value="LamB_YcsF_like"/>
    <property type="match status" value="1"/>
</dbReference>
<dbReference type="Proteomes" id="UP000474967">
    <property type="component" value="Unassembled WGS sequence"/>
</dbReference>
<dbReference type="NCBIfam" id="NF003816">
    <property type="entry name" value="PRK05406.1-5"/>
    <property type="match status" value="1"/>
</dbReference>
<proteinExistence type="inferred from homology"/>
<comment type="catalytic activity">
    <reaction evidence="1">
        <text>5-oxo-L-proline + ATP + 2 H2O = L-glutamate + ADP + phosphate + H(+)</text>
        <dbReference type="Rhea" id="RHEA:10348"/>
        <dbReference type="ChEBI" id="CHEBI:15377"/>
        <dbReference type="ChEBI" id="CHEBI:15378"/>
        <dbReference type="ChEBI" id="CHEBI:29985"/>
        <dbReference type="ChEBI" id="CHEBI:30616"/>
        <dbReference type="ChEBI" id="CHEBI:43474"/>
        <dbReference type="ChEBI" id="CHEBI:58402"/>
        <dbReference type="ChEBI" id="CHEBI:456216"/>
        <dbReference type="EC" id="3.5.2.9"/>
    </reaction>
</comment>
<dbReference type="GO" id="GO:0005524">
    <property type="term" value="F:ATP binding"/>
    <property type="evidence" value="ECO:0007669"/>
    <property type="project" value="UniProtKB-UniRule"/>
</dbReference>
<dbReference type="PANTHER" id="PTHR30292:SF0">
    <property type="entry name" value="5-OXOPROLINASE SUBUNIT A"/>
    <property type="match status" value="1"/>
</dbReference>
<dbReference type="Gene3D" id="3.20.20.370">
    <property type="entry name" value="Glycoside hydrolase/deacetylase"/>
    <property type="match status" value="1"/>
</dbReference>
<keyword evidence="1" id="KW-0067">ATP-binding</keyword>
<gene>
    <name evidence="1" type="primary">pxpA</name>
    <name evidence="2" type="ORF">G3T36_01395</name>
</gene>
<reference evidence="2 3" key="1">
    <citation type="journal article" date="2014" name="J. Microbiol.">
        <title>Diaminobutyricibacter tongyongensis gen. nov., sp. nov. and Homoserinibacter gongjuensis gen. nov., sp. nov. belong to the family Microbacteriaceae.</title>
        <authorList>
            <person name="Kim S.J."/>
            <person name="Ahn J.H."/>
            <person name="Weon H.Y."/>
            <person name="Hamada M."/>
            <person name="Suzuki K."/>
            <person name="Kwon S.W."/>
        </authorList>
    </citation>
    <scope>NUCLEOTIDE SEQUENCE [LARGE SCALE GENOMIC DNA]</scope>
    <source>
        <strain evidence="2 3">NBRC 108724</strain>
    </source>
</reference>
<dbReference type="GO" id="GO:0005975">
    <property type="term" value="P:carbohydrate metabolic process"/>
    <property type="evidence" value="ECO:0007669"/>
    <property type="project" value="InterPro"/>
</dbReference>
<dbReference type="Pfam" id="PF03746">
    <property type="entry name" value="LamB_YcsF"/>
    <property type="match status" value="1"/>
</dbReference>
<dbReference type="GO" id="GO:0017168">
    <property type="term" value="F:5-oxoprolinase (ATP-hydrolyzing) activity"/>
    <property type="evidence" value="ECO:0007669"/>
    <property type="project" value="UniProtKB-UniRule"/>
</dbReference>
<dbReference type="InterPro" id="IPR005501">
    <property type="entry name" value="LamB/YcsF/PxpA-like"/>
</dbReference>
<comment type="subunit">
    <text evidence="1">Forms a complex composed of PxpA, PxpB and PxpC.</text>
</comment>
<comment type="similarity">
    <text evidence="1">Belongs to the LamB/PxpA family.</text>
</comment>
<dbReference type="NCBIfam" id="NF003814">
    <property type="entry name" value="PRK05406.1-3"/>
    <property type="match status" value="1"/>
</dbReference>
<dbReference type="InterPro" id="IPR011330">
    <property type="entry name" value="Glyco_hydro/deAcase_b/a-brl"/>
</dbReference>
<keyword evidence="1" id="KW-0547">Nucleotide-binding</keyword>
<dbReference type="EC" id="3.5.2.9" evidence="1"/>
<evidence type="ECO:0000313" key="2">
    <source>
        <dbReference type="EMBL" id="NEN04516.1"/>
    </source>
</evidence>
<keyword evidence="1" id="KW-0378">Hydrolase</keyword>
<evidence type="ECO:0000313" key="3">
    <source>
        <dbReference type="Proteomes" id="UP000474967"/>
    </source>
</evidence>
<dbReference type="PANTHER" id="PTHR30292">
    <property type="entry name" value="UNCHARACTERIZED PROTEIN YBGL-RELATED"/>
    <property type="match status" value="1"/>
</dbReference>